<dbReference type="Proteomes" id="UP000245168">
    <property type="component" value="Unassembled WGS sequence"/>
</dbReference>
<dbReference type="EMBL" id="QEXV01000003">
    <property type="protein sequence ID" value="PWE17823.1"/>
    <property type="molecule type" value="Genomic_DNA"/>
</dbReference>
<reference evidence="4" key="1">
    <citation type="submission" date="2018-05" db="EMBL/GenBank/DDBJ databases">
        <authorList>
            <person name="Liu B.-T."/>
        </authorList>
    </citation>
    <scope>NUCLEOTIDE SEQUENCE [LARGE SCALE GENOMIC DNA]</scope>
    <source>
        <strain evidence="4">WD6-1</strain>
    </source>
</reference>
<accession>A0A2U2BUY2</accession>
<feature type="compositionally biased region" description="Low complexity" evidence="1">
    <location>
        <begin position="129"/>
        <end position="153"/>
    </location>
</feature>
<dbReference type="OrthoDB" id="7632189at2"/>
<evidence type="ECO:0000313" key="3">
    <source>
        <dbReference type="EMBL" id="PWE17823.1"/>
    </source>
</evidence>
<organism evidence="3 4">
    <name type="scientific">Marinicauda salina</name>
    <dbReference type="NCBI Taxonomy" id="2135793"/>
    <lineage>
        <taxon>Bacteria</taxon>
        <taxon>Pseudomonadati</taxon>
        <taxon>Pseudomonadota</taxon>
        <taxon>Alphaproteobacteria</taxon>
        <taxon>Maricaulales</taxon>
        <taxon>Maricaulaceae</taxon>
        <taxon>Marinicauda</taxon>
    </lineage>
</organism>
<dbReference type="AlphaFoldDB" id="A0A2U2BUY2"/>
<keyword evidence="4" id="KW-1185">Reference proteome</keyword>
<dbReference type="InterPro" id="IPR011990">
    <property type="entry name" value="TPR-like_helical_dom_sf"/>
</dbReference>
<protein>
    <submittedName>
        <fullName evidence="3">Uncharacterized protein</fullName>
    </submittedName>
</protein>
<evidence type="ECO:0000256" key="1">
    <source>
        <dbReference type="SAM" id="MobiDB-lite"/>
    </source>
</evidence>
<feature type="signal peptide" evidence="2">
    <location>
        <begin position="1"/>
        <end position="20"/>
    </location>
</feature>
<name>A0A2U2BUY2_9PROT</name>
<keyword evidence="2" id="KW-0732">Signal</keyword>
<feature type="chain" id="PRO_5015644826" evidence="2">
    <location>
        <begin position="21"/>
        <end position="276"/>
    </location>
</feature>
<proteinExistence type="predicted"/>
<evidence type="ECO:0000313" key="4">
    <source>
        <dbReference type="Proteomes" id="UP000245168"/>
    </source>
</evidence>
<dbReference type="SUPFAM" id="SSF48452">
    <property type="entry name" value="TPR-like"/>
    <property type="match status" value="1"/>
</dbReference>
<dbReference type="RefSeq" id="WP_109253054.1">
    <property type="nucleotide sequence ID" value="NZ_QEXV01000003.1"/>
</dbReference>
<comment type="caution">
    <text evidence="3">The sequence shown here is derived from an EMBL/GenBank/DDBJ whole genome shotgun (WGS) entry which is preliminary data.</text>
</comment>
<dbReference type="Pfam" id="PF14559">
    <property type="entry name" value="TPR_19"/>
    <property type="match status" value="1"/>
</dbReference>
<evidence type="ECO:0000256" key="2">
    <source>
        <dbReference type="SAM" id="SignalP"/>
    </source>
</evidence>
<feature type="region of interest" description="Disordered" evidence="1">
    <location>
        <begin position="122"/>
        <end position="176"/>
    </location>
</feature>
<sequence length="276" mass="27904">MSRLLLAAAWLALAGAPASAELVDVRMLPGDEEHRLWLAFDVQPAGVDARMAPDGVTVVVSGVEGRARRIESARPGPVGVIRTEPRGAGLAVSFPGSWTYAAAEMRQGGVLVRLRGPGAPLDFDGAESGGATAESAPAGSESPSASAPETAAGEVDDAGATAGSASTEIASSEDAGPCAETGAAVAADAWDLDALTAHAGCLLDAGRRGEAAAIYERVLAFEPGRFAPAMELARIREASGDLESAAALYEAAANVARTDAQALEARAGLERVSESR</sequence>
<dbReference type="Gene3D" id="1.25.40.10">
    <property type="entry name" value="Tetratricopeptide repeat domain"/>
    <property type="match status" value="1"/>
</dbReference>
<gene>
    <name evidence="3" type="ORF">DDZ18_09240</name>
</gene>